<dbReference type="Pfam" id="PF00069">
    <property type="entry name" value="Pkinase"/>
    <property type="match status" value="1"/>
</dbReference>
<evidence type="ECO:0000259" key="7">
    <source>
        <dbReference type="PROSITE" id="PS51746"/>
    </source>
</evidence>
<dbReference type="RefSeq" id="WP_284189450.1">
    <property type="nucleotide sequence ID" value="NZ_BSPX01000082.1"/>
</dbReference>
<dbReference type="SMART" id="SM00332">
    <property type="entry name" value="PP2Cc"/>
    <property type="match status" value="1"/>
</dbReference>
<dbReference type="PROSITE" id="PS51746">
    <property type="entry name" value="PPM_2"/>
    <property type="match status" value="1"/>
</dbReference>
<gene>
    <name evidence="8" type="ORF">GCM10007933_37620</name>
</gene>
<protein>
    <submittedName>
        <fullName evidence="8">Protein kinase</fullName>
    </submittedName>
</protein>
<keyword evidence="9" id="KW-1185">Reference proteome</keyword>
<dbReference type="CDD" id="cd00143">
    <property type="entry name" value="PP2Cc"/>
    <property type="match status" value="1"/>
</dbReference>
<dbReference type="InterPro" id="IPR008266">
    <property type="entry name" value="Tyr_kinase_AS"/>
</dbReference>
<accession>A0ABQ6FIU4</accession>
<proteinExistence type="predicted"/>
<dbReference type="InterPro" id="IPR000719">
    <property type="entry name" value="Prot_kinase_dom"/>
</dbReference>
<dbReference type="PROSITE" id="PS50011">
    <property type="entry name" value="PROTEIN_KINASE_DOM"/>
    <property type="match status" value="1"/>
</dbReference>
<keyword evidence="1" id="KW-0808">Transferase</keyword>
<dbReference type="SMART" id="SM00220">
    <property type="entry name" value="S_TKc"/>
    <property type="match status" value="1"/>
</dbReference>
<dbReference type="Gene3D" id="1.10.510.10">
    <property type="entry name" value="Transferase(Phosphotransferase) domain 1"/>
    <property type="match status" value="1"/>
</dbReference>
<dbReference type="SUPFAM" id="SSF81606">
    <property type="entry name" value="PP2C-like"/>
    <property type="match status" value="1"/>
</dbReference>
<dbReference type="PANTHER" id="PTHR43289:SF6">
    <property type="entry name" value="SERINE_THREONINE-PROTEIN KINASE NEKL-3"/>
    <property type="match status" value="1"/>
</dbReference>
<dbReference type="InterPro" id="IPR001932">
    <property type="entry name" value="PPM-type_phosphatase-like_dom"/>
</dbReference>
<dbReference type="SMART" id="SM00331">
    <property type="entry name" value="PP2C_SIG"/>
    <property type="match status" value="1"/>
</dbReference>
<dbReference type="InterPro" id="IPR036457">
    <property type="entry name" value="PPM-type-like_dom_sf"/>
</dbReference>
<keyword evidence="5" id="KW-0812">Transmembrane</keyword>
<organism evidence="8 9">
    <name type="scientific">Zoogloea oryzae</name>
    <dbReference type="NCBI Taxonomy" id="310767"/>
    <lineage>
        <taxon>Bacteria</taxon>
        <taxon>Pseudomonadati</taxon>
        <taxon>Pseudomonadota</taxon>
        <taxon>Betaproteobacteria</taxon>
        <taxon>Rhodocyclales</taxon>
        <taxon>Zoogloeaceae</taxon>
        <taxon>Zoogloea</taxon>
    </lineage>
</organism>
<sequence>MASGNLRVSLGQASLAGAHDVNQDFHGALLPKGHQLASKGITLAIADGISSSAVSQLASQTAVGSFLEDYYATSEAWSVRRAAERVLSATNSWLHSQTMGGDGRFEKDRGFVCTFCALILKGRDLHLLHVGDSRIYRLHAQALEQLTEDHRVRMSSTESYLGRALGVGPHVEIDYRGWAAEVGEVYLLATDGAYSHLQADDIHAALGRHPDDLDAAASDLVSLAHRRGSTDDATLQLLRIDALPASDAPHPQLRREGLAMPPALAPRMDFEGFTILRELQVSARSHLHLAVDQASGLQYVIKTPSVDLSQDADYLDRFVLEEWIARRVDSPHVVKTWPGDRPRSHLFVAMAFIDGQTLAQWRVDNPQPSLESVRGIVEQIAQGLQALHRREMLHQDLRPENVMIDAQGTVTLIDLANAHVEGLAEYHRDALVTGVPGTLQYAAPEYLLGEGGSQRSELFSLAAITYQLLTGQLPYGLEAARVRTPADLRRLRYVPARHLRPDLPAWVDAVLAKALSPQPDKRQEVISEFVQDLKAPGAQFQSQRITPLIDRDPVLFWKCSTAVLGLAVVGLLVLRAFGH</sequence>
<keyword evidence="3 8" id="KW-0418">Kinase</keyword>
<keyword evidence="2" id="KW-0547">Nucleotide-binding</keyword>
<comment type="caution">
    <text evidence="8">The sequence shown here is derived from an EMBL/GenBank/DDBJ whole genome shotgun (WGS) entry which is preliminary data.</text>
</comment>
<dbReference type="PROSITE" id="PS00109">
    <property type="entry name" value="PROTEIN_KINASE_TYR"/>
    <property type="match status" value="1"/>
</dbReference>
<dbReference type="Proteomes" id="UP001157167">
    <property type="component" value="Unassembled WGS sequence"/>
</dbReference>
<evidence type="ECO:0000313" key="9">
    <source>
        <dbReference type="Proteomes" id="UP001157167"/>
    </source>
</evidence>
<feature type="domain" description="Protein kinase" evidence="6">
    <location>
        <begin position="273"/>
        <end position="534"/>
    </location>
</feature>
<keyword evidence="4" id="KW-0067">ATP-binding</keyword>
<feature type="domain" description="PPM-type phosphatase" evidence="7">
    <location>
        <begin position="9"/>
        <end position="240"/>
    </location>
</feature>
<dbReference type="CDD" id="cd14014">
    <property type="entry name" value="STKc_PknB_like"/>
    <property type="match status" value="1"/>
</dbReference>
<evidence type="ECO:0000256" key="3">
    <source>
        <dbReference type="ARBA" id="ARBA00022777"/>
    </source>
</evidence>
<evidence type="ECO:0000259" key="6">
    <source>
        <dbReference type="PROSITE" id="PS50011"/>
    </source>
</evidence>
<evidence type="ECO:0000313" key="8">
    <source>
        <dbReference type="EMBL" id="GLT24286.1"/>
    </source>
</evidence>
<dbReference type="Gene3D" id="3.30.200.20">
    <property type="entry name" value="Phosphorylase Kinase, domain 1"/>
    <property type="match status" value="1"/>
</dbReference>
<dbReference type="Pfam" id="PF13672">
    <property type="entry name" value="PP2C_2"/>
    <property type="match status" value="1"/>
</dbReference>
<dbReference type="GO" id="GO:0016301">
    <property type="term" value="F:kinase activity"/>
    <property type="evidence" value="ECO:0007669"/>
    <property type="project" value="UniProtKB-KW"/>
</dbReference>
<reference evidence="9" key="1">
    <citation type="journal article" date="2019" name="Int. J. Syst. Evol. Microbiol.">
        <title>The Global Catalogue of Microorganisms (GCM) 10K type strain sequencing project: providing services to taxonomists for standard genome sequencing and annotation.</title>
        <authorList>
            <consortium name="The Broad Institute Genomics Platform"/>
            <consortium name="The Broad Institute Genome Sequencing Center for Infectious Disease"/>
            <person name="Wu L."/>
            <person name="Ma J."/>
        </authorList>
    </citation>
    <scope>NUCLEOTIDE SEQUENCE [LARGE SCALE GENOMIC DNA]</scope>
    <source>
        <strain evidence="9">NBRC 102407</strain>
    </source>
</reference>
<dbReference type="PANTHER" id="PTHR43289">
    <property type="entry name" value="MITOGEN-ACTIVATED PROTEIN KINASE KINASE KINASE 20-RELATED"/>
    <property type="match status" value="1"/>
</dbReference>
<evidence type="ECO:0000256" key="1">
    <source>
        <dbReference type="ARBA" id="ARBA00022679"/>
    </source>
</evidence>
<evidence type="ECO:0000256" key="4">
    <source>
        <dbReference type="ARBA" id="ARBA00022840"/>
    </source>
</evidence>
<dbReference type="InterPro" id="IPR011009">
    <property type="entry name" value="Kinase-like_dom_sf"/>
</dbReference>
<evidence type="ECO:0000256" key="2">
    <source>
        <dbReference type="ARBA" id="ARBA00022741"/>
    </source>
</evidence>
<name>A0ABQ6FIU4_9RHOO</name>
<evidence type="ECO:0000256" key="5">
    <source>
        <dbReference type="SAM" id="Phobius"/>
    </source>
</evidence>
<dbReference type="SUPFAM" id="SSF56112">
    <property type="entry name" value="Protein kinase-like (PK-like)"/>
    <property type="match status" value="1"/>
</dbReference>
<keyword evidence="5" id="KW-1133">Transmembrane helix</keyword>
<feature type="transmembrane region" description="Helical" evidence="5">
    <location>
        <begin position="555"/>
        <end position="577"/>
    </location>
</feature>
<dbReference type="Gene3D" id="3.60.40.10">
    <property type="entry name" value="PPM-type phosphatase domain"/>
    <property type="match status" value="1"/>
</dbReference>
<keyword evidence="5" id="KW-0472">Membrane</keyword>
<dbReference type="EMBL" id="BSPX01000082">
    <property type="protein sequence ID" value="GLT24286.1"/>
    <property type="molecule type" value="Genomic_DNA"/>
</dbReference>